<keyword evidence="5" id="KW-1185">Reference proteome</keyword>
<dbReference type="PANTHER" id="PTHR46825">
    <property type="entry name" value="D-ALANYL-D-ALANINE-CARBOXYPEPTIDASE/ENDOPEPTIDASE AMPH"/>
    <property type="match status" value="1"/>
</dbReference>
<dbReference type="InterPro" id="IPR050491">
    <property type="entry name" value="AmpC-like"/>
</dbReference>
<sequence length="280" mass="31715">MKKKKIKISLLLLVLIVTTLFGTTLFSEGGNTDSKDKKIEELINGVMQKSKIPGVSIAIIDENNKKYQSYGYSDLKKKTDVSEKTLFQIGSLSKSYTALAILSLEEEGELSLNDNVSKYIPWFKVQYNNKNVELKISDLLYQRSGFTNNKGDYELPDTNISLKDTIKNLSRSELSFYPGTKYTYSNINYNILGLIVESASGESYEDFMKHNVLLPHGLRDTYINPEKAYSSKNMSTGYKLSFLKAKQLDNEIITGKIPAGYIISDIRDLSSWPYATYAFR</sequence>
<dbReference type="InterPro" id="IPR012338">
    <property type="entry name" value="Beta-lactam/transpept-like"/>
</dbReference>
<feature type="domain" description="Beta-lactamase-related" evidence="3">
    <location>
        <begin position="40"/>
        <end position="272"/>
    </location>
</feature>
<comment type="caution">
    <text evidence="4">The sequence shown here is derived from an EMBL/GenBank/DDBJ whole genome shotgun (WGS) entry which is preliminary data.</text>
</comment>
<dbReference type="RefSeq" id="WP_209456063.1">
    <property type="nucleotide sequence ID" value="NZ_BAAACS010000012.1"/>
</dbReference>
<dbReference type="SUPFAM" id="SSF56601">
    <property type="entry name" value="beta-lactamase/transpeptidase-like"/>
    <property type="match status" value="1"/>
</dbReference>
<comment type="subcellular location">
    <subcellularLocation>
        <location evidence="1">Membrane</location>
    </subcellularLocation>
</comment>
<dbReference type="Pfam" id="PF00144">
    <property type="entry name" value="Beta-lactamase"/>
    <property type="match status" value="1"/>
</dbReference>
<reference evidence="4 5" key="1">
    <citation type="submission" date="2021-03" db="EMBL/GenBank/DDBJ databases">
        <title>Genomic Encyclopedia of Type Strains, Phase IV (KMG-IV): sequencing the most valuable type-strain genomes for metagenomic binning, comparative biology and taxonomic classification.</title>
        <authorList>
            <person name="Goeker M."/>
        </authorList>
    </citation>
    <scope>NUCLEOTIDE SEQUENCE [LARGE SCALE GENOMIC DNA]</scope>
    <source>
        <strain evidence="4 5">DSM 1289</strain>
    </source>
</reference>
<keyword evidence="2" id="KW-0472">Membrane</keyword>
<dbReference type="Gene3D" id="3.40.710.10">
    <property type="entry name" value="DD-peptidase/beta-lactamase superfamily"/>
    <property type="match status" value="1"/>
</dbReference>
<dbReference type="Proteomes" id="UP000767291">
    <property type="component" value="Unassembled WGS sequence"/>
</dbReference>
<dbReference type="EMBL" id="JAGGJX010000001">
    <property type="protein sequence ID" value="MBP1854576.1"/>
    <property type="molecule type" value="Genomic_DNA"/>
</dbReference>
<evidence type="ECO:0000259" key="3">
    <source>
        <dbReference type="Pfam" id="PF00144"/>
    </source>
</evidence>
<organism evidence="4 5">
    <name type="scientific">Metaclostridioides mangenotii</name>
    <dbReference type="NCBI Taxonomy" id="1540"/>
    <lineage>
        <taxon>Bacteria</taxon>
        <taxon>Bacillati</taxon>
        <taxon>Bacillota</taxon>
        <taxon>Clostridia</taxon>
        <taxon>Peptostreptococcales</taxon>
        <taxon>Peptostreptococcaceae</taxon>
        <taxon>Metaclostridioides</taxon>
    </lineage>
</organism>
<evidence type="ECO:0000313" key="4">
    <source>
        <dbReference type="EMBL" id="MBP1854576.1"/>
    </source>
</evidence>
<proteinExistence type="predicted"/>
<gene>
    <name evidence="4" type="ORF">J2Z43_000966</name>
</gene>
<evidence type="ECO:0000313" key="5">
    <source>
        <dbReference type="Proteomes" id="UP000767291"/>
    </source>
</evidence>
<dbReference type="InterPro" id="IPR001466">
    <property type="entry name" value="Beta-lactam-related"/>
</dbReference>
<protein>
    <submittedName>
        <fullName evidence="4">CubicO group peptidase (Beta-lactamase class C family)</fullName>
    </submittedName>
</protein>
<evidence type="ECO:0000256" key="1">
    <source>
        <dbReference type="ARBA" id="ARBA00004370"/>
    </source>
</evidence>
<evidence type="ECO:0000256" key="2">
    <source>
        <dbReference type="ARBA" id="ARBA00023136"/>
    </source>
</evidence>
<accession>A0ABS4E9F4</accession>
<dbReference type="PANTHER" id="PTHR46825:SF11">
    <property type="entry name" value="PENICILLIN-BINDING PROTEIN 4"/>
    <property type="match status" value="1"/>
</dbReference>
<name>A0ABS4E9F4_9FIRM</name>